<feature type="non-terminal residue" evidence="22">
    <location>
        <position position="1"/>
    </location>
</feature>
<evidence type="ECO:0000256" key="17">
    <source>
        <dbReference type="ARBA" id="ARBA00066015"/>
    </source>
</evidence>
<evidence type="ECO:0000256" key="8">
    <source>
        <dbReference type="ARBA" id="ARBA00022989"/>
    </source>
</evidence>
<comment type="caution">
    <text evidence="22">The sequence shown here is derived from an EMBL/GenBank/DDBJ whole genome shotgun (WGS) entry which is preliminary data.</text>
</comment>
<dbReference type="InterPro" id="IPR000253">
    <property type="entry name" value="FHA_dom"/>
</dbReference>
<keyword evidence="6" id="KW-0812">Transmembrane</keyword>
<protein>
    <recommendedName>
        <fullName evidence="18">Sarcolemmal membrane-associated protein</fullName>
    </recommendedName>
</protein>
<keyword evidence="7" id="KW-0256">Endoplasmic reticulum</keyword>
<evidence type="ECO:0000256" key="6">
    <source>
        <dbReference type="ARBA" id="ARBA00022692"/>
    </source>
</evidence>
<dbReference type="CDD" id="cd22679">
    <property type="entry name" value="FHA_SLMAP"/>
    <property type="match status" value="1"/>
</dbReference>
<evidence type="ECO:0000256" key="9">
    <source>
        <dbReference type="ARBA" id="ARBA00023054"/>
    </source>
</evidence>
<evidence type="ECO:0000256" key="18">
    <source>
        <dbReference type="ARBA" id="ARBA00074026"/>
    </source>
</evidence>
<feature type="non-terminal residue" evidence="22">
    <location>
        <position position="818"/>
    </location>
</feature>
<comment type="subunit">
    <text evidence="17">Homodimer. Interacts with myosin. Interacts with SIKE1 and both associate with the STRIPAK core complex composed of PP2A catalytic and scaffolding subunits, the striatins (PP2A regulatory subunits), the striatin-associated proteins MOB4, STRIP1 and STRIP2, PDCD10 and members of the STE20 kinases, such as STK24 and STK26. Interacts (via FHA domain) with STK3 (when phosphorylated); the interaction associates STK3 with the STRIPAK complex.</text>
</comment>
<dbReference type="GO" id="GO:1900825">
    <property type="term" value="P:regulation of membrane depolarization during cardiac muscle cell action potential"/>
    <property type="evidence" value="ECO:0007669"/>
    <property type="project" value="TreeGrafter"/>
</dbReference>
<keyword evidence="10" id="KW-0496">Mitochondrion</keyword>
<gene>
    <name evidence="22" type="primary">SLMAP</name>
    <name evidence="22" type="ORF">FQA23_0006027</name>
</gene>
<evidence type="ECO:0000256" key="1">
    <source>
        <dbReference type="ARBA" id="ARBA00004300"/>
    </source>
</evidence>
<feature type="domain" description="FHA" evidence="21">
    <location>
        <begin position="32"/>
        <end position="89"/>
    </location>
</feature>
<feature type="coiled-coil region" evidence="19">
    <location>
        <begin position="269"/>
        <end position="391"/>
    </location>
</feature>
<dbReference type="PANTHER" id="PTHR15715">
    <property type="entry name" value="CENTROSOMAL PROTEIN OF 170 KDA"/>
    <property type="match status" value="1"/>
</dbReference>
<dbReference type="Proteomes" id="UP000751161">
    <property type="component" value="Unassembled WGS sequence"/>
</dbReference>
<dbReference type="FunFam" id="2.60.200.20:FF:000003">
    <property type="entry name" value="sarcolemmal membrane-associated protein isoform X2"/>
    <property type="match status" value="1"/>
</dbReference>
<evidence type="ECO:0000256" key="11">
    <source>
        <dbReference type="ARBA" id="ARBA00023136"/>
    </source>
</evidence>
<feature type="compositionally biased region" description="Basic and acidic residues" evidence="20">
    <location>
        <begin position="739"/>
        <end position="754"/>
    </location>
</feature>
<evidence type="ECO:0000256" key="16">
    <source>
        <dbReference type="ARBA" id="ARBA00061687"/>
    </source>
</evidence>
<dbReference type="SUPFAM" id="SSF49879">
    <property type="entry name" value="SMAD/FHA domain"/>
    <property type="match status" value="1"/>
</dbReference>
<organism evidence="22 23">
    <name type="scientific">Aptenodytes patagonicus</name>
    <name type="common">King penguin</name>
    <dbReference type="NCBI Taxonomy" id="9234"/>
    <lineage>
        <taxon>Eukaryota</taxon>
        <taxon>Metazoa</taxon>
        <taxon>Chordata</taxon>
        <taxon>Craniata</taxon>
        <taxon>Vertebrata</taxon>
        <taxon>Euteleostomi</taxon>
        <taxon>Archelosauria</taxon>
        <taxon>Archosauria</taxon>
        <taxon>Dinosauria</taxon>
        <taxon>Saurischia</taxon>
        <taxon>Theropoda</taxon>
        <taxon>Coelurosauria</taxon>
        <taxon>Aves</taxon>
        <taxon>Neognathae</taxon>
        <taxon>Neoaves</taxon>
        <taxon>Aequornithes</taxon>
        <taxon>Sphenisciformes</taxon>
        <taxon>Spheniscidae</taxon>
        <taxon>Aptenodytes</taxon>
    </lineage>
</organism>
<feature type="compositionally biased region" description="Acidic residues" evidence="20">
    <location>
        <begin position="481"/>
        <end position="491"/>
    </location>
</feature>
<evidence type="ECO:0000256" key="7">
    <source>
        <dbReference type="ARBA" id="ARBA00022824"/>
    </source>
</evidence>
<dbReference type="GO" id="GO:0005789">
    <property type="term" value="C:endoplasmic reticulum membrane"/>
    <property type="evidence" value="ECO:0007669"/>
    <property type="project" value="UniProtKB-SubCell"/>
</dbReference>
<evidence type="ECO:0000256" key="4">
    <source>
        <dbReference type="ARBA" id="ARBA00022490"/>
    </source>
</evidence>
<dbReference type="Pfam" id="PF00498">
    <property type="entry name" value="FHA"/>
    <property type="match status" value="1"/>
</dbReference>
<evidence type="ECO:0000256" key="14">
    <source>
        <dbReference type="ARBA" id="ARBA00057671"/>
    </source>
</evidence>
<evidence type="ECO:0000256" key="10">
    <source>
        <dbReference type="ARBA" id="ARBA00023128"/>
    </source>
</evidence>
<dbReference type="PANTHER" id="PTHR15715:SF22">
    <property type="entry name" value="SARCOLEMMAL MEMBRANE-ASSOCIATED PROTEIN"/>
    <property type="match status" value="1"/>
</dbReference>
<evidence type="ECO:0000256" key="2">
    <source>
        <dbReference type="ARBA" id="ARBA00004389"/>
    </source>
</evidence>
<evidence type="ECO:0000256" key="5">
    <source>
        <dbReference type="ARBA" id="ARBA00022553"/>
    </source>
</evidence>
<dbReference type="InterPro" id="IPR051176">
    <property type="entry name" value="Cent_Immune-Sig_Mod"/>
</dbReference>
<evidence type="ECO:0000256" key="20">
    <source>
        <dbReference type="SAM" id="MobiDB-lite"/>
    </source>
</evidence>
<proteinExistence type="inferred from homology"/>
<dbReference type="Gene3D" id="1.10.287.1490">
    <property type="match status" value="1"/>
</dbReference>
<dbReference type="Gene3D" id="2.60.200.20">
    <property type="match status" value="1"/>
</dbReference>
<feature type="coiled-coil region" evidence="19">
    <location>
        <begin position="176"/>
        <end position="203"/>
    </location>
</feature>
<dbReference type="PROSITE" id="PS50006">
    <property type="entry name" value="FHA_DOMAIN"/>
    <property type="match status" value="1"/>
</dbReference>
<keyword evidence="3" id="KW-1003">Cell membrane</keyword>
<evidence type="ECO:0000256" key="12">
    <source>
        <dbReference type="ARBA" id="ARBA00023212"/>
    </source>
</evidence>
<keyword evidence="11" id="KW-0472">Membrane</keyword>
<accession>A0A8J4P6M0</accession>
<dbReference type="SMART" id="SM00240">
    <property type="entry name" value="FHA"/>
    <property type="match status" value="1"/>
</dbReference>
<comment type="subcellular location">
    <subcellularLocation>
        <location evidence="15">Cell membrane</location>
        <location evidence="15">Sarcolemma</location>
        <topology evidence="15">Single-pass type IV membrane protein</topology>
    </subcellularLocation>
    <subcellularLocation>
        <location evidence="1">Cytoplasm</location>
        <location evidence="1">Cytoskeleton</location>
        <location evidence="1">Microtubule organizing center</location>
        <location evidence="1">Centrosome</location>
    </subcellularLocation>
    <subcellularLocation>
        <location evidence="2">Endoplasmic reticulum membrane</location>
        <topology evidence="2">Single-pass membrane protein</topology>
    </subcellularLocation>
    <subcellularLocation>
        <location evidence="13">Mitochondrion membrane</location>
        <topology evidence="13">Single-pass type IV membrane protein</topology>
    </subcellularLocation>
</comment>
<evidence type="ECO:0000256" key="13">
    <source>
        <dbReference type="ARBA" id="ARBA00046294"/>
    </source>
</evidence>
<evidence type="ECO:0000313" key="22">
    <source>
        <dbReference type="EMBL" id="KAF1660251.1"/>
    </source>
</evidence>
<dbReference type="InterPro" id="IPR008984">
    <property type="entry name" value="SMAD_FHA_dom_sf"/>
</dbReference>
<reference evidence="22" key="1">
    <citation type="journal article" date="2019" name="Gigascience">
        <title>High-coverage genomes to elucidate the evolution of penguins.</title>
        <authorList>
            <person name="Pan H."/>
            <person name="Cole T.L."/>
            <person name="Bi X."/>
            <person name="Fang M."/>
            <person name="Zhou C."/>
            <person name="Yang Z."/>
            <person name="Ksepka D.T."/>
            <person name="Hart T."/>
            <person name="Bouzat J.L."/>
            <person name="Argilla L.S."/>
            <person name="Bertelsen M.F."/>
            <person name="Boersma P.D."/>
            <person name="Bost C.A."/>
            <person name="Cherel Y."/>
            <person name="Dann P."/>
            <person name="Fiddaman S.R."/>
            <person name="Howard P."/>
            <person name="Labuschagne K."/>
            <person name="Mattern T."/>
            <person name="Miller G."/>
            <person name="Parker P."/>
            <person name="Phillips R.A."/>
            <person name="Quillfeldt P."/>
            <person name="Ryan P.G."/>
            <person name="Taylor H."/>
            <person name="Thompson D.R."/>
            <person name="Young M.J."/>
            <person name="Ellegaard M.R."/>
            <person name="Gilbert M.T.P."/>
            <person name="Sinding M.S."/>
            <person name="Pacheco G."/>
            <person name="Shepherd L.D."/>
            <person name="Tennyson A.J.D."/>
            <person name="Grosser S."/>
            <person name="Kay E."/>
            <person name="Nupen L.J."/>
            <person name="Ellenberg U."/>
            <person name="Houston D.M."/>
            <person name="Reeve A.H."/>
            <person name="Johnson K."/>
            <person name="Masello J.F."/>
            <person name="Stracke T."/>
            <person name="McKinlay B."/>
            <person name="Borboroglu P.G."/>
            <person name="Zhang D.X."/>
            <person name="Zhang G."/>
        </authorList>
    </citation>
    <scope>NUCLEOTIDE SEQUENCE</scope>
    <source>
        <strain evidence="22">KP FORT 001</strain>
    </source>
</reference>
<keyword evidence="4" id="KW-0963">Cytoplasm</keyword>
<sequence length="818" mass="93887">NLSSMPSALAIFTCRPNSHPFQERHVYLDEPVKIGRSVARCRPAQNNATFDCKVLSRNHALVWFDHKTGKFYLQDTKSSNGTFINSQRLSRGSEESPPCEIMSGDIIQFGVDVTENTRKVTHGCIVSTIKLFLPDGMEARLRSDVIHAPLPSPVDKVAANTPSMYSQELFQLSQYLQEALHREQMLEQKLATLQRLLAVTQEASDTSWQALIDEDRLLSRLEVMGNQLQACSKNQTEDSIRKELIALQEDKHNYETTAKESLRRVLQEKIEVVRKLSEVERSLSNTEDECTHLKEMNERTQEELRELANKYNGAVNEIKDLSDKLKVAEGRQEEIQQKGLAEKKELQHKIDEMEEREQELQAKIEALQADNDFTNERLTALQVRLEHLQEKTLKEHNSLGIQVDDFIPKINGSTEKEHFLSKSGGDCTFIHQFIECQNKIIDEGHLTKVEETKLLKENQARVKESDLSDTLSPSKEKSSDDTTDAQMDDQDLNEPIAKVALLKDELQGAQSETEAKQEIQQLHKELIEAQELARTSKQKCFELQALLEEERKAYRVQVEESNKQINVLQAQLQRLQEDTENLREEKENEISSTRNELVSAQNEILSLQQVAERAASERDTDISALQDELQTVRAELERWRKDASDYEKEIVSLQASFQLRCQQCEDQQKEEATRLKGELEKLKAEWSALEAECVTLRKENTLLTSELQRQEKELSSSQKQSLALTSDISVLEMSRKELENQMGSLREKHQRDAASLKSQLSEAESQAKDFQKEYERTQTVLSELKAKYEMAEQENQSLTEELKQCKENLKLLQEKGNN</sequence>
<keyword evidence="9 19" id="KW-0175">Coiled coil</keyword>
<dbReference type="EMBL" id="VULM01009627">
    <property type="protein sequence ID" value="KAF1660251.1"/>
    <property type="molecule type" value="Genomic_DNA"/>
</dbReference>
<evidence type="ECO:0000256" key="19">
    <source>
        <dbReference type="SAM" id="Coils"/>
    </source>
</evidence>
<dbReference type="CDD" id="cd21911">
    <property type="entry name" value="CC1_SLMAP"/>
    <property type="match status" value="1"/>
</dbReference>
<dbReference type="GO" id="GO:0005813">
    <property type="term" value="C:centrosome"/>
    <property type="evidence" value="ECO:0007669"/>
    <property type="project" value="UniProtKB-SubCell"/>
</dbReference>
<dbReference type="GO" id="GO:0031966">
    <property type="term" value="C:mitochondrial membrane"/>
    <property type="evidence" value="ECO:0007669"/>
    <property type="project" value="UniProtKB-SubCell"/>
</dbReference>
<comment type="similarity">
    <text evidence="16">Belongs to the SLMAP family.</text>
</comment>
<dbReference type="GO" id="GO:0042383">
    <property type="term" value="C:sarcolemma"/>
    <property type="evidence" value="ECO:0007669"/>
    <property type="project" value="UniProtKB-SubCell"/>
</dbReference>
<keyword evidence="8" id="KW-1133">Transmembrane helix</keyword>
<evidence type="ECO:0000259" key="21">
    <source>
        <dbReference type="PROSITE" id="PS50006"/>
    </source>
</evidence>
<name>A0A8J4P6M0_APTPA</name>
<keyword evidence="23" id="KW-1185">Reference proteome</keyword>
<keyword evidence="12" id="KW-0206">Cytoskeleton</keyword>
<dbReference type="GO" id="GO:0072659">
    <property type="term" value="P:protein localization to plasma membrane"/>
    <property type="evidence" value="ECO:0007669"/>
    <property type="project" value="TreeGrafter"/>
</dbReference>
<feature type="region of interest" description="Disordered" evidence="20">
    <location>
        <begin position="459"/>
        <end position="491"/>
    </location>
</feature>
<evidence type="ECO:0000256" key="3">
    <source>
        <dbReference type="ARBA" id="ARBA00022475"/>
    </source>
</evidence>
<evidence type="ECO:0000313" key="23">
    <source>
        <dbReference type="Proteomes" id="UP000751161"/>
    </source>
</evidence>
<evidence type="ECO:0000256" key="15">
    <source>
        <dbReference type="ARBA" id="ARBA00060409"/>
    </source>
</evidence>
<dbReference type="AlphaFoldDB" id="A0A8J4P6M0"/>
<feature type="region of interest" description="Disordered" evidence="20">
    <location>
        <begin position="739"/>
        <end position="772"/>
    </location>
</feature>
<comment type="function">
    <text evidence="14">Associates with the striatin-interacting phosphatase and kinase (STRIPAK) core complex, forming the extended (SIKE1:SLMAP)STRIPAK complex. The (SIKE1:SLMAP)STRIPAK complex dephosphorylates STK3 leading to the inhibition of Hippo signaling and the control of cell growth. May play a role during myoblast fusion.</text>
</comment>
<keyword evidence="5" id="KW-0597">Phosphoprotein</keyword>